<dbReference type="EMBL" id="BSPX01000044">
    <property type="protein sequence ID" value="GLT23327.1"/>
    <property type="molecule type" value="Genomic_DNA"/>
</dbReference>
<dbReference type="InterPro" id="IPR029787">
    <property type="entry name" value="Nucleotide_cyclase"/>
</dbReference>
<dbReference type="InterPro" id="IPR048442">
    <property type="entry name" value="DosC_2nd"/>
</dbReference>
<dbReference type="PROSITE" id="PS50887">
    <property type="entry name" value="GGDEF"/>
    <property type="match status" value="1"/>
</dbReference>
<accession>A0ABQ6FDL5</accession>
<dbReference type="PANTHER" id="PTHR45138">
    <property type="entry name" value="REGULATORY COMPONENTS OF SENSORY TRANSDUCTION SYSTEM"/>
    <property type="match status" value="1"/>
</dbReference>
<proteinExistence type="predicted"/>
<dbReference type="SMART" id="SM00267">
    <property type="entry name" value="GGDEF"/>
    <property type="match status" value="1"/>
</dbReference>
<protein>
    <recommendedName>
        <fullName evidence="2">Diguanylate cyclase DosC</fullName>
        <ecNumber evidence="1">2.7.7.65</ecNumber>
    </recommendedName>
    <alternativeName>
        <fullName evidence="3">Direct oxygen-sensing cyclase</fullName>
    </alternativeName>
</protein>
<dbReference type="Pfam" id="PF00990">
    <property type="entry name" value="GGDEF"/>
    <property type="match status" value="1"/>
</dbReference>
<dbReference type="InterPro" id="IPR050469">
    <property type="entry name" value="Diguanylate_Cyclase"/>
</dbReference>
<dbReference type="InterPro" id="IPR012292">
    <property type="entry name" value="Globin/Proto"/>
</dbReference>
<keyword evidence="7" id="KW-1185">Reference proteome</keyword>
<feature type="domain" description="GGDEF" evidence="5">
    <location>
        <begin position="327"/>
        <end position="458"/>
    </location>
</feature>
<dbReference type="InterPro" id="IPR044398">
    <property type="entry name" value="Globin-sensor_dom"/>
</dbReference>
<dbReference type="InterPro" id="IPR000160">
    <property type="entry name" value="GGDEF_dom"/>
</dbReference>
<organism evidence="6 7">
    <name type="scientific">Zoogloea oryzae</name>
    <dbReference type="NCBI Taxonomy" id="310767"/>
    <lineage>
        <taxon>Bacteria</taxon>
        <taxon>Pseudomonadati</taxon>
        <taxon>Pseudomonadota</taxon>
        <taxon>Betaproteobacteria</taxon>
        <taxon>Rhodocyclales</taxon>
        <taxon>Zoogloeaceae</taxon>
        <taxon>Zoogloea</taxon>
    </lineage>
</organism>
<dbReference type="EC" id="2.7.7.65" evidence="1"/>
<dbReference type="InterPro" id="IPR009050">
    <property type="entry name" value="Globin-like_sf"/>
</dbReference>
<dbReference type="Gene3D" id="1.10.490.10">
    <property type="entry name" value="Globins"/>
    <property type="match status" value="1"/>
</dbReference>
<gene>
    <name evidence="6" type="ORF">GCM10007933_27920</name>
</gene>
<dbReference type="NCBIfam" id="TIGR00254">
    <property type="entry name" value="GGDEF"/>
    <property type="match status" value="1"/>
</dbReference>
<dbReference type="SUPFAM" id="SSF55073">
    <property type="entry name" value="Nucleotide cyclase"/>
    <property type="match status" value="1"/>
</dbReference>
<dbReference type="InterPro" id="IPR043128">
    <property type="entry name" value="Rev_trsase/Diguanyl_cyclase"/>
</dbReference>
<dbReference type="CDD" id="cd01949">
    <property type="entry name" value="GGDEF"/>
    <property type="match status" value="1"/>
</dbReference>
<dbReference type="SUPFAM" id="SSF46458">
    <property type="entry name" value="Globin-like"/>
    <property type="match status" value="1"/>
</dbReference>
<evidence type="ECO:0000256" key="1">
    <source>
        <dbReference type="ARBA" id="ARBA00012528"/>
    </source>
</evidence>
<dbReference type="RefSeq" id="WP_284188535.1">
    <property type="nucleotide sequence ID" value="NZ_BSPX01000044.1"/>
</dbReference>
<evidence type="ECO:0000313" key="6">
    <source>
        <dbReference type="EMBL" id="GLT23327.1"/>
    </source>
</evidence>
<sequence>MPSTSRLAEQTWTLLNESTSQPIRDVVATLILQHRSTLATTFYAFMLNDAAARPFLSLAAVEARLKPGLQRWMEVLFCHTTRDELAAALAMQRHVGEVHARAQIPVGLVAKGLRLLKHDINALLIETPLERIELVRAVVYVDALIDVAFEEMSTAFVMFSERGARTDEAFRMSVAGHDLALEREKQSVALLEWEARFYRMLASGSAADEMPNLQESEFGLWLHHKAPMLFDDSRELPLITECVERVDEALFPQLTLGRDRNMQSEVNRDLARAVLKQLDEIKFLLRAMFDRLVDLEVGRDVLTQLFNRRFLPSVLKREITLSRQRGRRFCVLMLDIDHFKRVNDAHGHEAGDRVLQHVASQIMNLVRSGDFVFRYGGEEFLAVVAAVDQERARAVAEKIRQQIEAADIPLSGGQSVRVTTSIGIAEDDGHPDYQRLIERADKALYAAKEGGRNRVVVA</sequence>
<dbReference type="Proteomes" id="UP001157167">
    <property type="component" value="Unassembled WGS sequence"/>
</dbReference>
<dbReference type="Pfam" id="PF11563">
    <property type="entry name" value="Protoglobin"/>
    <property type="match status" value="1"/>
</dbReference>
<comment type="catalytic activity">
    <reaction evidence="4">
        <text>2 GTP = 3',3'-c-di-GMP + 2 diphosphate</text>
        <dbReference type="Rhea" id="RHEA:24898"/>
        <dbReference type="ChEBI" id="CHEBI:33019"/>
        <dbReference type="ChEBI" id="CHEBI:37565"/>
        <dbReference type="ChEBI" id="CHEBI:58805"/>
        <dbReference type="EC" id="2.7.7.65"/>
    </reaction>
</comment>
<evidence type="ECO:0000256" key="2">
    <source>
        <dbReference type="ARBA" id="ARBA00015125"/>
    </source>
</evidence>
<name>A0ABQ6FDL5_9RHOO</name>
<comment type="caution">
    <text evidence="6">The sequence shown here is derived from an EMBL/GenBank/DDBJ whole genome shotgun (WGS) entry which is preliminary data.</text>
</comment>
<evidence type="ECO:0000259" key="5">
    <source>
        <dbReference type="PROSITE" id="PS50887"/>
    </source>
</evidence>
<evidence type="ECO:0000256" key="3">
    <source>
        <dbReference type="ARBA" id="ARBA00029839"/>
    </source>
</evidence>
<evidence type="ECO:0000313" key="7">
    <source>
        <dbReference type="Proteomes" id="UP001157167"/>
    </source>
</evidence>
<evidence type="ECO:0000256" key="4">
    <source>
        <dbReference type="ARBA" id="ARBA00034247"/>
    </source>
</evidence>
<dbReference type="Pfam" id="PF21118">
    <property type="entry name" value="DosC_2nd"/>
    <property type="match status" value="1"/>
</dbReference>
<dbReference type="PANTHER" id="PTHR45138:SF9">
    <property type="entry name" value="DIGUANYLATE CYCLASE DGCM-RELATED"/>
    <property type="match status" value="1"/>
</dbReference>
<reference evidence="7" key="1">
    <citation type="journal article" date="2019" name="Int. J. Syst. Evol. Microbiol.">
        <title>The Global Catalogue of Microorganisms (GCM) 10K type strain sequencing project: providing services to taxonomists for standard genome sequencing and annotation.</title>
        <authorList>
            <consortium name="The Broad Institute Genomics Platform"/>
            <consortium name="The Broad Institute Genome Sequencing Center for Infectious Disease"/>
            <person name="Wu L."/>
            <person name="Ma J."/>
        </authorList>
    </citation>
    <scope>NUCLEOTIDE SEQUENCE [LARGE SCALE GENOMIC DNA]</scope>
    <source>
        <strain evidence="7">NBRC 102407</strain>
    </source>
</reference>
<dbReference type="Gene3D" id="3.30.70.270">
    <property type="match status" value="1"/>
</dbReference>